<evidence type="ECO:0000256" key="10">
    <source>
        <dbReference type="SAM" id="Coils"/>
    </source>
</evidence>
<evidence type="ECO:0000313" key="15">
    <source>
        <dbReference type="Proteomes" id="UP001519307"/>
    </source>
</evidence>
<evidence type="ECO:0000256" key="11">
    <source>
        <dbReference type="SAM" id="Phobius"/>
    </source>
</evidence>
<reference evidence="14 15" key="1">
    <citation type="submission" date="2021-03" db="EMBL/GenBank/DDBJ databases">
        <title>Genomic Encyclopedia of Type Strains, Phase IV (KMG-IV): sequencing the most valuable type-strain genomes for metagenomic binning, comparative biology and taxonomic classification.</title>
        <authorList>
            <person name="Goeker M."/>
        </authorList>
    </citation>
    <scope>NUCLEOTIDE SEQUENCE [LARGE SCALE GENOMIC DNA]</scope>
    <source>
        <strain evidence="14 15">DSM 28783</strain>
    </source>
</reference>
<dbReference type="Proteomes" id="UP001519307">
    <property type="component" value="Unassembled WGS sequence"/>
</dbReference>
<dbReference type="Gene3D" id="3.30.450.20">
    <property type="entry name" value="PAS domain"/>
    <property type="match status" value="2"/>
</dbReference>
<evidence type="ECO:0000313" key="14">
    <source>
        <dbReference type="EMBL" id="MBP2031494.1"/>
    </source>
</evidence>
<keyword evidence="5 11" id="KW-1133">Transmembrane helix</keyword>
<evidence type="ECO:0000256" key="1">
    <source>
        <dbReference type="ARBA" id="ARBA00004651"/>
    </source>
</evidence>
<evidence type="ECO:0000256" key="2">
    <source>
        <dbReference type="ARBA" id="ARBA00022475"/>
    </source>
</evidence>
<dbReference type="EMBL" id="JAGGLM010000001">
    <property type="protein sequence ID" value="MBP2031494.1"/>
    <property type="molecule type" value="Genomic_DNA"/>
</dbReference>
<dbReference type="InterPro" id="IPR004089">
    <property type="entry name" value="MCPsignal_dom"/>
</dbReference>
<dbReference type="SUPFAM" id="SSF58104">
    <property type="entry name" value="Methyl-accepting chemotaxis protein (MCP) signaling domain"/>
    <property type="match status" value="1"/>
</dbReference>
<evidence type="ECO:0000259" key="13">
    <source>
        <dbReference type="PROSITE" id="PS50885"/>
    </source>
</evidence>
<feature type="coiled-coil region" evidence="10">
    <location>
        <begin position="429"/>
        <end position="477"/>
    </location>
</feature>
<organism evidence="14 15">
    <name type="scientific">Clostridium algifaecis</name>
    <dbReference type="NCBI Taxonomy" id="1472040"/>
    <lineage>
        <taxon>Bacteria</taxon>
        <taxon>Bacillati</taxon>
        <taxon>Bacillota</taxon>
        <taxon>Clostridia</taxon>
        <taxon>Eubacteriales</taxon>
        <taxon>Clostridiaceae</taxon>
        <taxon>Clostridium</taxon>
    </lineage>
</organism>
<dbReference type="Pfam" id="PF00015">
    <property type="entry name" value="MCPsignal"/>
    <property type="match status" value="1"/>
</dbReference>
<keyword evidence="15" id="KW-1185">Reference proteome</keyword>
<comment type="subcellular location">
    <subcellularLocation>
        <location evidence="1">Cell membrane</location>
        <topology evidence="1">Multi-pass membrane protein</topology>
    </subcellularLocation>
</comment>
<evidence type="ECO:0000256" key="7">
    <source>
        <dbReference type="ARBA" id="ARBA00023224"/>
    </source>
</evidence>
<sequence>MTNKKEGVTYWMFNFKSIKTKLIIIISLVSTILLCTMGISIYEKSNEILYEKFQDSSKQIAINVNHSIKEFLGGMESETKLISNNSALENLDINNQGSRNNAVELLQNTKNSNESIVSTYIADKNGDRLKYDGNLRNVSGEYDARQRPWYKEAISKKGQVIWTEPYKDVNTSKIMITVARSVEKDGNIIGVAAIDVSLEKLSKDISNIKVGRTGYVCIMNKDGTIISHHDLKQIGKKSDIKKNDWNYIISNNTGYFKENYGITNKLYAYDTNNENSWKIVSIANGDELTYDTAVIRKFILFSAIVGIIISVIISILIGNFAQGILKKLKSMVEEIGDGNFSISIPEELLNRKDEFGRIAKHVDNMKANVKGLVLEVKKNSINIEERSENLNAVSEEMSSSSQEVSAAVQGVAKSAENEQHYVDSMIGLLNDISENMKNMKEKLSLANASSDDATNKAKSGKDEINSLKEAINNVKASFEVVLNKVNKLTMSIEQISDINNVIAEIANQTNLLALNAAIEAQRAGESGKGFSVVSQEIGKLADESEDSAKKINALINSINNDSKEVIENSIKAKSTVDKQNSVVENAIKSFDIIVNSIEKVTPLINQTYLWANNTEESRNKFIDTMNKFGGLIENTTASTEEIAASSEEVSASTQEVASSAENLNSTAKKLVNAVGKFKVE</sequence>
<feature type="domain" description="HAMP" evidence="13">
    <location>
        <begin position="319"/>
        <end position="374"/>
    </location>
</feature>
<name>A0ABS4KRJ5_9CLOT</name>
<keyword evidence="7 9" id="KW-0807">Transducer</keyword>
<comment type="caution">
    <text evidence="14">The sequence shown here is derived from an EMBL/GenBank/DDBJ whole genome shotgun (WGS) entry which is preliminary data.</text>
</comment>
<dbReference type="InterPro" id="IPR033479">
    <property type="entry name" value="dCache_1"/>
</dbReference>
<evidence type="ECO:0000256" key="9">
    <source>
        <dbReference type="PROSITE-ProRule" id="PRU00284"/>
    </source>
</evidence>
<dbReference type="PROSITE" id="PS50885">
    <property type="entry name" value="HAMP"/>
    <property type="match status" value="1"/>
</dbReference>
<dbReference type="CDD" id="cd12913">
    <property type="entry name" value="PDC1_MCP_like"/>
    <property type="match status" value="1"/>
</dbReference>
<dbReference type="SMART" id="SM00304">
    <property type="entry name" value="HAMP"/>
    <property type="match status" value="1"/>
</dbReference>
<keyword evidence="10" id="KW-0175">Coiled coil</keyword>
<protein>
    <submittedName>
        <fullName evidence="14">Methyl-accepting chemotaxis protein</fullName>
    </submittedName>
</protein>
<dbReference type="InterPro" id="IPR029151">
    <property type="entry name" value="Sensor-like_sf"/>
</dbReference>
<feature type="domain" description="Methyl-accepting transducer" evidence="12">
    <location>
        <begin position="393"/>
        <end position="657"/>
    </location>
</feature>
<keyword evidence="3" id="KW-0145">Chemotaxis</keyword>
<dbReference type="CDD" id="cd06225">
    <property type="entry name" value="HAMP"/>
    <property type="match status" value="1"/>
</dbReference>
<evidence type="ECO:0000256" key="6">
    <source>
        <dbReference type="ARBA" id="ARBA00023136"/>
    </source>
</evidence>
<dbReference type="PROSITE" id="PS50111">
    <property type="entry name" value="CHEMOTAXIS_TRANSDUC_2"/>
    <property type="match status" value="1"/>
</dbReference>
<evidence type="ECO:0000256" key="8">
    <source>
        <dbReference type="ARBA" id="ARBA00029447"/>
    </source>
</evidence>
<keyword evidence="6 11" id="KW-0472">Membrane</keyword>
<dbReference type="Gene3D" id="1.10.287.950">
    <property type="entry name" value="Methyl-accepting chemotaxis protein"/>
    <property type="match status" value="1"/>
</dbReference>
<evidence type="ECO:0000256" key="5">
    <source>
        <dbReference type="ARBA" id="ARBA00022989"/>
    </source>
</evidence>
<evidence type="ECO:0000259" key="12">
    <source>
        <dbReference type="PROSITE" id="PS50111"/>
    </source>
</evidence>
<keyword evidence="2" id="KW-1003">Cell membrane</keyword>
<accession>A0ABS4KRJ5</accession>
<dbReference type="Gene3D" id="6.10.340.10">
    <property type="match status" value="1"/>
</dbReference>
<dbReference type="SUPFAM" id="SSF103190">
    <property type="entry name" value="Sensory domain-like"/>
    <property type="match status" value="1"/>
</dbReference>
<evidence type="ECO:0000256" key="4">
    <source>
        <dbReference type="ARBA" id="ARBA00022692"/>
    </source>
</evidence>
<dbReference type="CDD" id="cd12912">
    <property type="entry name" value="PDC2_MCP_like"/>
    <property type="match status" value="1"/>
</dbReference>
<dbReference type="Pfam" id="PF00672">
    <property type="entry name" value="HAMP"/>
    <property type="match status" value="1"/>
</dbReference>
<dbReference type="PANTHER" id="PTHR32089">
    <property type="entry name" value="METHYL-ACCEPTING CHEMOTAXIS PROTEIN MCPB"/>
    <property type="match status" value="1"/>
</dbReference>
<dbReference type="PANTHER" id="PTHR32089:SF112">
    <property type="entry name" value="LYSOZYME-LIKE PROTEIN-RELATED"/>
    <property type="match status" value="1"/>
</dbReference>
<gene>
    <name evidence="14" type="ORF">J2Z42_000159</name>
</gene>
<keyword evidence="4 11" id="KW-0812">Transmembrane</keyword>
<dbReference type="Pfam" id="PF02743">
    <property type="entry name" value="dCache_1"/>
    <property type="match status" value="1"/>
</dbReference>
<dbReference type="InterPro" id="IPR003660">
    <property type="entry name" value="HAMP_dom"/>
</dbReference>
<evidence type="ECO:0000256" key="3">
    <source>
        <dbReference type="ARBA" id="ARBA00022500"/>
    </source>
</evidence>
<comment type="similarity">
    <text evidence="8">Belongs to the methyl-accepting chemotaxis (MCP) protein family.</text>
</comment>
<dbReference type="SMART" id="SM00283">
    <property type="entry name" value="MA"/>
    <property type="match status" value="1"/>
</dbReference>
<proteinExistence type="inferred from homology"/>
<feature type="transmembrane region" description="Helical" evidence="11">
    <location>
        <begin position="21"/>
        <end position="42"/>
    </location>
</feature>
<feature type="transmembrane region" description="Helical" evidence="11">
    <location>
        <begin position="298"/>
        <end position="321"/>
    </location>
</feature>